<evidence type="ECO:0000256" key="5">
    <source>
        <dbReference type="ARBA" id="ARBA00022737"/>
    </source>
</evidence>
<feature type="disulfide bond" description="Redox-active" evidence="10">
    <location>
        <begin position="49"/>
        <end position="52"/>
    </location>
</feature>
<dbReference type="InterPro" id="IPR036249">
    <property type="entry name" value="Thioredoxin-like_sf"/>
</dbReference>
<evidence type="ECO:0000256" key="11">
    <source>
        <dbReference type="RuleBase" id="RU004208"/>
    </source>
</evidence>
<keyword evidence="5" id="KW-0677">Repeat</keyword>
<feature type="signal peptide" evidence="12">
    <location>
        <begin position="1"/>
        <end position="19"/>
    </location>
</feature>
<dbReference type="FunFam" id="3.40.30.10:FF:000017">
    <property type="entry name" value="Protein disulfide-isomerase A4"/>
    <property type="match status" value="1"/>
</dbReference>
<organism evidence="14">
    <name type="scientific">Moina brachiata</name>
    <dbReference type="NCBI Taxonomy" id="675436"/>
    <lineage>
        <taxon>Eukaryota</taxon>
        <taxon>Metazoa</taxon>
        <taxon>Ecdysozoa</taxon>
        <taxon>Arthropoda</taxon>
        <taxon>Crustacea</taxon>
        <taxon>Branchiopoda</taxon>
        <taxon>Diplostraca</taxon>
        <taxon>Cladocera</taxon>
        <taxon>Anomopoda</taxon>
        <taxon>Moinidae</taxon>
        <taxon>Moina</taxon>
    </lineage>
</organism>
<dbReference type="SUPFAM" id="SSF52833">
    <property type="entry name" value="Thioredoxin-like"/>
    <property type="match status" value="3"/>
</dbReference>
<dbReference type="Pfam" id="PF00085">
    <property type="entry name" value="Thioredoxin"/>
    <property type="match status" value="2"/>
</dbReference>
<dbReference type="Pfam" id="PF13848">
    <property type="entry name" value="Thioredoxin_6"/>
    <property type="match status" value="1"/>
</dbReference>
<keyword evidence="4 12" id="KW-0732">Signal</keyword>
<accession>A0A4Y7NK22</accession>
<dbReference type="InterPro" id="IPR013766">
    <property type="entry name" value="Thioredoxin_domain"/>
</dbReference>
<dbReference type="InterPro" id="IPR017937">
    <property type="entry name" value="Thioredoxin_CS"/>
</dbReference>
<dbReference type="GO" id="GO:0034976">
    <property type="term" value="P:response to endoplasmic reticulum stress"/>
    <property type="evidence" value="ECO:0007669"/>
    <property type="project" value="TreeGrafter"/>
</dbReference>
<dbReference type="PROSITE" id="PS51352">
    <property type="entry name" value="THIOREDOXIN_2"/>
    <property type="match status" value="2"/>
</dbReference>
<dbReference type="InterPro" id="IPR005792">
    <property type="entry name" value="Prot_disulphide_isomerase"/>
</dbReference>
<evidence type="ECO:0000256" key="4">
    <source>
        <dbReference type="ARBA" id="ARBA00022729"/>
    </source>
</evidence>
<feature type="domain" description="Thioredoxin" evidence="13">
    <location>
        <begin position="328"/>
        <end position="471"/>
    </location>
</feature>
<evidence type="ECO:0000256" key="10">
    <source>
        <dbReference type="PIRSR" id="PIRSR605792-51"/>
    </source>
</evidence>
<dbReference type="EC" id="5.3.4.1" evidence="12"/>
<evidence type="ECO:0000256" key="6">
    <source>
        <dbReference type="ARBA" id="ARBA00022824"/>
    </source>
</evidence>
<evidence type="ECO:0000256" key="9">
    <source>
        <dbReference type="ARBA" id="ARBA00023284"/>
    </source>
</evidence>
<dbReference type="EMBL" id="LR023317">
    <property type="protein sequence ID" value="SVE92936.1"/>
    <property type="molecule type" value="mRNA"/>
</dbReference>
<dbReference type="FunFam" id="3.40.30.10:FF:000077">
    <property type="entry name" value="Protein disulfide-isomerase"/>
    <property type="match status" value="1"/>
</dbReference>
<dbReference type="InterPro" id="IPR005788">
    <property type="entry name" value="PDI_thioredoxin-like_dom"/>
</dbReference>
<dbReference type="FunFam" id="3.40.30.10:FF:000045">
    <property type="entry name" value="Disulfide-isomerase A3"/>
    <property type="match status" value="1"/>
</dbReference>
<evidence type="ECO:0000259" key="13">
    <source>
        <dbReference type="PROSITE" id="PS51352"/>
    </source>
</evidence>
<comment type="catalytic activity">
    <reaction evidence="1 12">
        <text>Catalyzes the rearrangement of -S-S- bonds in proteins.</text>
        <dbReference type="EC" id="5.3.4.1"/>
    </reaction>
</comment>
<dbReference type="GO" id="GO:0009986">
    <property type="term" value="C:cell surface"/>
    <property type="evidence" value="ECO:0007669"/>
    <property type="project" value="UniProtKB-ARBA"/>
</dbReference>
<dbReference type="CDD" id="cd02995">
    <property type="entry name" value="PDI_a_PDI_a'_C"/>
    <property type="match status" value="1"/>
</dbReference>
<keyword evidence="6" id="KW-0256">Endoplasmic reticulum</keyword>
<protein>
    <recommendedName>
        <fullName evidence="12">Protein disulfide-isomerase</fullName>
        <ecNumber evidence="12">5.3.4.1</ecNumber>
    </recommendedName>
</protein>
<evidence type="ECO:0000256" key="8">
    <source>
        <dbReference type="ARBA" id="ARBA00023235"/>
    </source>
</evidence>
<dbReference type="CDD" id="cd03073">
    <property type="entry name" value="PDI_b'_ERp72_ERp57"/>
    <property type="match status" value="1"/>
</dbReference>
<reference evidence="14" key="1">
    <citation type="submission" date="2018-08" db="EMBL/GenBank/DDBJ databases">
        <authorList>
            <person name="Cornetti L."/>
        </authorList>
    </citation>
    <scope>NUCLEOTIDE SEQUENCE</scope>
    <source>
        <strain evidence="14">DE-FRO-2-1</strain>
    </source>
</reference>
<dbReference type="PANTHER" id="PTHR18929">
    <property type="entry name" value="PROTEIN DISULFIDE ISOMERASE"/>
    <property type="match status" value="1"/>
</dbReference>
<dbReference type="Gene3D" id="3.40.30.10">
    <property type="entry name" value="Glutaredoxin"/>
    <property type="match status" value="4"/>
</dbReference>
<keyword evidence="9 10" id="KW-0676">Redox-active center</keyword>
<gene>
    <name evidence="14" type="primary">EOG090X0438</name>
</gene>
<name>A0A4Y7NK22_9CRUS</name>
<evidence type="ECO:0000256" key="12">
    <source>
        <dbReference type="RuleBase" id="RU361130"/>
    </source>
</evidence>
<comment type="similarity">
    <text evidence="3 11">Belongs to the protein disulfide isomerase family.</text>
</comment>
<feature type="domain" description="Thioredoxin" evidence="13">
    <location>
        <begin position="1"/>
        <end position="129"/>
    </location>
</feature>
<evidence type="ECO:0000256" key="2">
    <source>
        <dbReference type="ARBA" id="ARBA00004319"/>
    </source>
</evidence>
<comment type="subcellular location">
    <subcellularLocation>
        <location evidence="2">Endoplasmic reticulum lumen</location>
    </subcellularLocation>
</comment>
<evidence type="ECO:0000256" key="3">
    <source>
        <dbReference type="ARBA" id="ARBA00006347"/>
    </source>
</evidence>
<dbReference type="GO" id="GO:0003756">
    <property type="term" value="F:protein disulfide isomerase activity"/>
    <property type="evidence" value="ECO:0007669"/>
    <property type="project" value="UniProtKB-EC"/>
</dbReference>
<feature type="disulfide bond" description="Redox-active" evidence="10">
    <location>
        <begin position="393"/>
        <end position="396"/>
    </location>
</feature>
<dbReference type="CDD" id="cd02961">
    <property type="entry name" value="PDI_a_family"/>
    <property type="match status" value="1"/>
</dbReference>
<dbReference type="PRINTS" id="PR00421">
    <property type="entry name" value="THIOREDOXIN"/>
</dbReference>
<feature type="chain" id="PRO_5021511903" description="Protein disulfide-isomerase" evidence="12">
    <location>
        <begin position="20"/>
        <end position="489"/>
    </location>
</feature>
<evidence type="ECO:0000313" key="14">
    <source>
        <dbReference type="EMBL" id="SVE92936.1"/>
    </source>
</evidence>
<dbReference type="AlphaFoldDB" id="A0A4Y7NK22"/>
<dbReference type="NCBIfam" id="TIGR01130">
    <property type="entry name" value="ER_PDI_fam"/>
    <property type="match status" value="1"/>
</dbReference>
<dbReference type="PANTHER" id="PTHR18929:SF132">
    <property type="entry name" value="PROTEIN DISULFIDE-ISOMERASE A3"/>
    <property type="match status" value="1"/>
</dbReference>
<dbReference type="GO" id="GO:0005788">
    <property type="term" value="C:endoplasmic reticulum lumen"/>
    <property type="evidence" value="ECO:0007669"/>
    <property type="project" value="UniProtKB-SubCell"/>
</dbReference>
<sequence length="489" mass="55012">MKLIFSVAFFCLLAFVVNAESVVDLTDDDFDAKLGTYETALVMFYAPWCGHCKRLKPEFEKAASTLKSNDPPITLAKVDCTEGGKDTCNKFSVQGYPTLKIFKNGEVSAEYNGPREASGISKYMRAQVGPSAKDLLNVKAVEDFLAKDEVGVVGFFSDESSDLKDALVKLADKLRESVRFGITTKKEALDKYGYTDKIVLFRPKHLHNKFEPNFVVYDGSATKEALNTWVEKNFHGLVGHRSVDNAAQFKQPSVVAYYGVDYVKNTKGTNYWRNRILKVAQSFKDDFNFAISNKDDFQQELNEYGLEYISDDKPRVAARDAKGTKFVMKEAFSVEAFEKFLNDVKDGKAETYLKSEPVPENNTPLKTAVAKNFDEVVTNNGKDTLIEFYAPWCGHCKKLGPVFEEVASVLKDEDVAIVKMDATANDVPSGFEVRGFPTMFWLPKDSKDKPVRYDGGREKDDFVKYIAKHATKELKGWDRSGEPKDLKEL</sequence>
<keyword evidence="7 10" id="KW-1015">Disulfide bond</keyword>
<dbReference type="PROSITE" id="PS00194">
    <property type="entry name" value="THIOREDOXIN_1"/>
    <property type="match status" value="2"/>
</dbReference>
<proteinExistence type="evidence at transcript level"/>
<dbReference type="FunFam" id="3.40.30.10:FF:000054">
    <property type="entry name" value="Disulfide-isomerase A3"/>
    <property type="match status" value="1"/>
</dbReference>
<evidence type="ECO:0000256" key="7">
    <source>
        <dbReference type="ARBA" id="ARBA00023157"/>
    </source>
</evidence>
<dbReference type="NCBIfam" id="TIGR01126">
    <property type="entry name" value="pdi_dom"/>
    <property type="match status" value="2"/>
</dbReference>
<keyword evidence="8 12" id="KW-0413">Isomerase</keyword>
<evidence type="ECO:0000256" key="1">
    <source>
        <dbReference type="ARBA" id="ARBA00001182"/>
    </source>
</evidence>
<dbReference type="GO" id="GO:0006457">
    <property type="term" value="P:protein folding"/>
    <property type="evidence" value="ECO:0007669"/>
    <property type="project" value="TreeGrafter"/>
</dbReference>